<evidence type="ECO:0000256" key="3">
    <source>
        <dbReference type="SAM" id="SignalP"/>
    </source>
</evidence>
<feature type="chain" id="PRO_5039193942" evidence="3">
    <location>
        <begin position="24"/>
        <end position="231"/>
    </location>
</feature>
<feature type="compositionally biased region" description="Low complexity" evidence="1">
    <location>
        <begin position="183"/>
        <end position="196"/>
    </location>
</feature>
<sequence>MTAVIAISAGAAFAIAAPLSASAHVVVTPNTAEAGSYSLVTFKVPTESATASTVKLEVDLPTATPFSSVSYVPVPGWTTELTTETLPKPVAVGENKITTAVTKVVWTAGPGAEIAPGQLQLFPLSLGPVPDVKKVQFTAVQTYSDGKVVNWADTSADADEPAPALYVNEAPPSEDHHSTTGVTATAEAAPSTAPSTQGAGSDPLARGLGIVGLVVGAVGVVLAIVWRRRTV</sequence>
<feature type="transmembrane region" description="Helical" evidence="2">
    <location>
        <begin position="204"/>
        <end position="226"/>
    </location>
</feature>
<gene>
    <name evidence="5" type="ORF">IV501_00005</name>
</gene>
<dbReference type="Pfam" id="PF07987">
    <property type="entry name" value="DUF1775"/>
    <property type="match status" value="1"/>
</dbReference>
<protein>
    <submittedName>
        <fullName evidence="5">YcnI family protein</fullName>
    </submittedName>
</protein>
<keyword evidence="3" id="KW-0732">Signal</keyword>
<comment type="caution">
    <text evidence="5">The sequence shown here is derived from an EMBL/GenBank/DDBJ whole genome shotgun (WGS) entry which is preliminary data.</text>
</comment>
<evidence type="ECO:0000256" key="1">
    <source>
        <dbReference type="SAM" id="MobiDB-lite"/>
    </source>
</evidence>
<dbReference type="Gene3D" id="2.60.40.2230">
    <property type="entry name" value="Uncharacterised protein YcnI-like PF07987, DUF1775"/>
    <property type="match status" value="1"/>
</dbReference>
<evidence type="ECO:0000259" key="4">
    <source>
        <dbReference type="Pfam" id="PF07987"/>
    </source>
</evidence>
<evidence type="ECO:0000256" key="2">
    <source>
        <dbReference type="SAM" id="Phobius"/>
    </source>
</evidence>
<dbReference type="CDD" id="cd08545">
    <property type="entry name" value="YcnI_like"/>
    <property type="match status" value="1"/>
</dbReference>
<dbReference type="EMBL" id="JAEPES010000001">
    <property type="protein sequence ID" value="MBK4346006.1"/>
    <property type="molecule type" value="Genomic_DNA"/>
</dbReference>
<dbReference type="AlphaFoldDB" id="A0A934W1P8"/>
<keyword evidence="2" id="KW-0812">Transmembrane</keyword>
<keyword evidence="2" id="KW-1133">Transmembrane helix</keyword>
<evidence type="ECO:0000313" key="6">
    <source>
        <dbReference type="Proteomes" id="UP000636458"/>
    </source>
</evidence>
<dbReference type="InterPro" id="IPR038507">
    <property type="entry name" value="YcnI-like_sf"/>
</dbReference>
<accession>A0A934W1P8</accession>
<keyword evidence="6" id="KW-1185">Reference proteome</keyword>
<dbReference type="Proteomes" id="UP000636458">
    <property type="component" value="Unassembled WGS sequence"/>
</dbReference>
<feature type="region of interest" description="Disordered" evidence="1">
    <location>
        <begin position="165"/>
        <end position="201"/>
    </location>
</feature>
<name>A0A934W1P8_9MICO</name>
<dbReference type="InterPro" id="IPR012533">
    <property type="entry name" value="YcnI-copper_dom"/>
</dbReference>
<keyword evidence="2" id="KW-0472">Membrane</keyword>
<evidence type="ECO:0000313" key="5">
    <source>
        <dbReference type="EMBL" id="MBK4346006.1"/>
    </source>
</evidence>
<reference evidence="5" key="1">
    <citation type="submission" date="2021-01" db="EMBL/GenBank/DDBJ databases">
        <title>Lacisediminihabitans sp. nov. strain G11-30, isolated from Antarctic Soil.</title>
        <authorList>
            <person name="Li J."/>
        </authorList>
    </citation>
    <scope>NUCLEOTIDE SEQUENCE</scope>
    <source>
        <strain evidence="5">G11-30</strain>
    </source>
</reference>
<proteinExistence type="predicted"/>
<feature type="signal peptide" evidence="3">
    <location>
        <begin position="1"/>
        <end position="23"/>
    </location>
</feature>
<organism evidence="5 6">
    <name type="scientific">Lacisediminihabitans changchengi</name>
    <dbReference type="NCBI Taxonomy" id="2787634"/>
    <lineage>
        <taxon>Bacteria</taxon>
        <taxon>Bacillati</taxon>
        <taxon>Actinomycetota</taxon>
        <taxon>Actinomycetes</taxon>
        <taxon>Micrococcales</taxon>
        <taxon>Microbacteriaceae</taxon>
        <taxon>Lacisediminihabitans</taxon>
    </lineage>
</organism>
<feature type="domain" description="YncI copper-binding" evidence="4">
    <location>
        <begin position="24"/>
        <end position="166"/>
    </location>
</feature>